<protein>
    <recommendedName>
        <fullName evidence="1">PiggyBac transposable element-derived protein domain-containing protein</fullName>
    </recommendedName>
</protein>
<dbReference type="PANTHER" id="PTHR46599:SF3">
    <property type="entry name" value="PIGGYBAC TRANSPOSABLE ELEMENT-DERIVED PROTEIN 4"/>
    <property type="match status" value="1"/>
</dbReference>
<dbReference type="Pfam" id="PF13843">
    <property type="entry name" value="DDE_Tnp_1_7"/>
    <property type="match status" value="1"/>
</dbReference>
<gene>
    <name evidence="2" type="ORF">CPLU01_11372</name>
</gene>
<evidence type="ECO:0000259" key="1">
    <source>
        <dbReference type="Pfam" id="PF13843"/>
    </source>
</evidence>
<dbReference type="PANTHER" id="PTHR46599">
    <property type="entry name" value="PIGGYBAC TRANSPOSABLE ELEMENT-DERIVED PROTEIN 4"/>
    <property type="match status" value="1"/>
</dbReference>
<dbReference type="AlphaFoldDB" id="A0A8H6K1U0"/>
<dbReference type="EMBL" id="WIGO01000211">
    <property type="protein sequence ID" value="KAF6823512.1"/>
    <property type="molecule type" value="Genomic_DNA"/>
</dbReference>
<dbReference type="Proteomes" id="UP000654918">
    <property type="component" value="Unassembled WGS sequence"/>
</dbReference>
<organism evidence="2 3">
    <name type="scientific">Colletotrichum plurivorum</name>
    <dbReference type="NCBI Taxonomy" id="2175906"/>
    <lineage>
        <taxon>Eukaryota</taxon>
        <taxon>Fungi</taxon>
        <taxon>Dikarya</taxon>
        <taxon>Ascomycota</taxon>
        <taxon>Pezizomycotina</taxon>
        <taxon>Sordariomycetes</taxon>
        <taxon>Hypocreomycetidae</taxon>
        <taxon>Glomerellales</taxon>
        <taxon>Glomerellaceae</taxon>
        <taxon>Colletotrichum</taxon>
        <taxon>Colletotrichum orchidearum species complex</taxon>
    </lineage>
</organism>
<accession>A0A8H6K1U0</accession>
<feature type="domain" description="PiggyBac transposable element-derived protein" evidence="1">
    <location>
        <begin position="6"/>
        <end position="215"/>
    </location>
</feature>
<sequence>MPKVYRQVNQWSSHIQEVGDSFYVAGSALAVDEAMVRFTGRSIEKTTVPNKPTPVGYRVWVLAQSGYFLRWLWHVHGKGPYGLVPQQRPQRTQKTDDALTPTQRVVTTLLTLLPLAEYHVFLDNLFASVKLFRELRSKAIGATVTCRKDGGIDQLLVDENADEGTGIPWGQIHCIPTKDGKVNQLSWKDNALVLFLTTVYSHTDEVIRNRRRPNKSSAAARAAREVFGPDARKELPIPNSEAQFVDGSLDQGPFVVVFQASK</sequence>
<name>A0A8H6K1U0_9PEZI</name>
<evidence type="ECO:0000313" key="3">
    <source>
        <dbReference type="Proteomes" id="UP000654918"/>
    </source>
</evidence>
<keyword evidence="3" id="KW-1185">Reference proteome</keyword>
<dbReference type="InterPro" id="IPR029526">
    <property type="entry name" value="PGBD"/>
</dbReference>
<comment type="caution">
    <text evidence="2">The sequence shown here is derived from an EMBL/GenBank/DDBJ whole genome shotgun (WGS) entry which is preliminary data.</text>
</comment>
<reference evidence="2" key="1">
    <citation type="journal article" date="2020" name="Phytopathology">
        <title>Genome Sequence Resources of Colletotrichum truncatum, C. plurivorum, C. musicola, and C. sojae: Four Species Pathogenic to Soybean (Glycine max).</title>
        <authorList>
            <person name="Rogerio F."/>
            <person name="Boufleur T.R."/>
            <person name="Ciampi-Guillardi M."/>
            <person name="Sukno S.A."/>
            <person name="Thon M.R."/>
            <person name="Massola Junior N.S."/>
            <person name="Baroncelli R."/>
        </authorList>
    </citation>
    <scope>NUCLEOTIDE SEQUENCE</scope>
    <source>
        <strain evidence="2">LFN00145</strain>
    </source>
</reference>
<evidence type="ECO:0000313" key="2">
    <source>
        <dbReference type="EMBL" id="KAF6823512.1"/>
    </source>
</evidence>
<proteinExistence type="predicted"/>